<dbReference type="Pfam" id="PF01695">
    <property type="entry name" value="IstB_IS21"/>
    <property type="match status" value="1"/>
</dbReference>
<protein>
    <submittedName>
        <fullName evidence="5">Transposase</fullName>
    </submittedName>
</protein>
<dbReference type="InterPro" id="IPR003593">
    <property type="entry name" value="AAA+_ATPase"/>
</dbReference>
<dbReference type="GO" id="GO:0006260">
    <property type="term" value="P:DNA replication"/>
    <property type="evidence" value="ECO:0007669"/>
    <property type="project" value="TreeGrafter"/>
</dbReference>
<dbReference type="InterPro" id="IPR047661">
    <property type="entry name" value="IstB"/>
</dbReference>
<dbReference type="NCBIfam" id="NF038214">
    <property type="entry name" value="IS21_help_AAA"/>
    <property type="match status" value="1"/>
</dbReference>
<evidence type="ECO:0000313" key="6">
    <source>
        <dbReference type="Proteomes" id="UP000076079"/>
    </source>
</evidence>
<gene>
    <name evidence="5" type="ORF">LuPra_03959</name>
</gene>
<dbReference type="KEGG" id="abac:LuPra_03959"/>
<dbReference type="PATRIC" id="fig|1813736.3.peg.4187"/>
<proteinExistence type="inferred from homology"/>
<dbReference type="OrthoDB" id="1634151at2"/>
<evidence type="ECO:0000256" key="3">
    <source>
        <dbReference type="ARBA" id="ARBA00022840"/>
    </source>
</evidence>
<comment type="similarity">
    <text evidence="1">Belongs to the IS21/IS1162 putative ATP-binding protein family.</text>
</comment>
<dbReference type="InterPro" id="IPR028350">
    <property type="entry name" value="DNAC/IstB-like"/>
</dbReference>
<dbReference type="EMBL" id="CP015136">
    <property type="protein sequence ID" value="AMY10720.1"/>
    <property type="molecule type" value="Genomic_DNA"/>
</dbReference>
<dbReference type="STRING" id="1855912.LuPra_03959"/>
<evidence type="ECO:0000256" key="1">
    <source>
        <dbReference type="ARBA" id="ARBA00008059"/>
    </source>
</evidence>
<reference evidence="5 6" key="1">
    <citation type="journal article" date="2016" name="Genome Announc.">
        <title>First Complete Genome Sequence of a Subdivision 6 Acidobacterium Strain.</title>
        <authorList>
            <person name="Huang S."/>
            <person name="Vieira S."/>
            <person name="Bunk B."/>
            <person name="Riedel T."/>
            <person name="Sproer C."/>
            <person name="Overmann J."/>
        </authorList>
    </citation>
    <scope>NUCLEOTIDE SEQUENCE [LARGE SCALE GENOMIC DNA]</scope>
    <source>
        <strain evidence="6">DSM 100886 HEG_-6_39</strain>
    </source>
</reference>
<feature type="domain" description="AAA+ ATPase" evidence="4">
    <location>
        <begin position="104"/>
        <end position="236"/>
    </location>
</feature>
<sequence length="262" mass="29357">MRRTPTTVTVGDQITTRLITFGLTTAARELVTRFVQADQPSALPLLLEILDLEAQERHERRITRLRRASKLPPGKTFGTLDEGRLPPALVRRLQELAGGDFLDEATNVLAFGLPGVGKSHAMCAVGHALIERGRAVLFMPTYSLVQELLAAKRDLDLPRALRKLDQFDVLILDDVGYIQQSPEEAEILFTLLAERYERRSVFITSNLMFAQWDRIFRDQMATAAAIDRLVHHSVLLEFEVPSFRTEHASRRGKASRAAASTA</sequence>
<dbReference type="CDD" id="cd00009">
    <property type="entry name" value="AAA"/>
    <property type="match status" value="1"/>
</dbReference>
<organism evidence="5 6">
    <name type="scientific">Luteitalea pratensis</name>
    <dbReference type="NCBI Taxonomy" id="1855912"/>
    <lineage>
        <taxon>Bacteria</taxon>
        <taxon>Pseudomonadati</taxon>
        <taxon>Acidobacteriota</taxon>
        <taxon>Vicinamibacteria</taxon>
        <taxon>Vicinamibacterales</taxon>
        <taxon>Vicinamibacteraceae</taxon>
        <taxon>Luteitalea</taxon>
    </lineage>
</organism>
<dbReference type="SMART" id="SM00382">
    <property type="entry name" value="AAA"/>
    <property type="match status" value="1"/>
</dbReference>
<reference evidence="6" key="2">
    <citation type="submission" date="2016-04" db="EMBL/GenBank/DDBJ databases">
        <title>First Complete Genome Sequence of a Subdivision 6 Acidobacterium.</title>
        <authorList>
            <person name="Huang S."/>
            <person name="Vieira S."/>
            <person name="Bunk B."/>
            <person name="Riedel T."/>
            <person name="Sproeer C."/>
            <person name="Overmann J."/>
        </authorList>
    </citation>
    <scope>NUCLEOTIDE SEQUENCE [LARGE SCALE GENOMIC DNA]</scope>
    <source>
        <strain evidence="6">DSM 100886 HEG_-6_39</strain>
    </source>
</reference>
<dbReference type="Gene3D" id="3.40.50.300">
    <property type="entry name" value="P-loop containing nucleotide triphosphate hydrolases"/>
    <property type="match status" value="1"/>
</dbReference>
<evidence type="ECO:0000313" key="5">
    <source>
        <dbReference type="EMBL" id="AMY10720.1"/>
    </source>
</evidence>
<dbReference type="AlphaFoldDB" id="A0A143PRH3"/>
<dbReference type="InterPro" id="IPR002611">
    <property type="entry name" value="IstB_ATP-bd"/>
</dbReference>
<dbReference type="RefSeq" id="WP_110172330.1">
    <property type="nucleotide sequence ID" value="NZ_CP015136.1"/>
</dbReference>
<accession>A0A143PRH3</accession>
<evidence type="ECO:0000256" key="2">
    <source>
        <dbReference type="ARBA" id="ARBA00022741"/>
    </source>
</evidence>
<keyword evidence="3" id="KW-0067">ATP-binding</keyword>
<evidence type="ECO:0000259" key="4">
    <source>
        <dbReference type="SMART" id="SM00382"/>
    </source>
</evidence>
<keyword evidence="2" id="KW-0547">Nucleotide-binding</keyword>
<name>A0A143PRH3_LUTPR</name>
<keyword evidence="6" id="KW-1185">Reference proteome</keyword>
<dbReference type="Proteomes" id="UP000076079">
    <property type="component" value="Chromosome"/>
</dbReference>
<dbReference type="PANTHER" id="PTHR30050">
    <property type="entry name" value="CHROMOSOMAL REPLICATION INITIATOR PROTEIN DNAA"/>
    <property type="match status" value="1"/>
</dbReference>
<dbReference type="PANTHER" id="PTHR30050:SF4">
    <property type="entry name" value="ATP-BINDING PROTEIN RV3427C IN INSERTION SEQUENCE-RELATED"/>
    <property type="match status" value="1"/>
</dbReference>
<dbReference type="InterPro" id="IPR027417">
    <property type="entry name" value="P-loop_NTPase"/>
</dbReference>
<dbReference type="PIRSF" id="PIRSF003073">
    <property type="entry name" value="DNAC_TnpB_IstB"/>
    <property type="match status" value="1"/>
</dbReference>
<dbReference type="GO" id="GO:0005524">
    <property type="term" value="F:ATP binding"/>
    <property type="evidence" value="ECO:0007669"/>
    <property type="project" value="UniProtKB-KW"/>
</dbReference>
<dbReference type="SUPFAM" id="SSF52540">
    <property type="entry name" value="P-loop containing nucleoside triphosphate hydrolases"/>
    <property type="match status" value="1"/>
</dbReference>